<comment type="caution">
    <text evidence="1">The sequence shown here is derived from an EMBL/GenBank/DDBJ whole genome shotgun (WGS) entry which is preliminary data.</text>
</comment>
<accession>A0ACC0A8T5</accession>
<keyword evidence="2" id="KW-1185">Reference proteome</keyword>
<reference evidence="2" key="1">
    <citation type="journal article" date="2023" name="Nat. Plants">
        <title>Single-cell RNA sequencing provides a high-resolution roadmap for understanding the multicellular compartmentation of specialized metabolism.</title>
        <authorList>
            <person name="Sun S."/>
            <person name="Shen X."/>
            <person name="Li Y."/>
            <person name="Li Y."/>
            <person name="Wang S."/>
            <person name="Li R."/>
            <person name="Zhang H."/>
            <person name="Shen G."/>
            <person name="Guo B."/>
            <person name="Wei J."/>
            <person name="Xu J."/>
            <person name="St-Pierre B."/>
            <person name="Chen S."/>
            <person name="Sun C."/>
        </authorList>
    </citation>
    <scope>NUCLEOTIDE SEQUENCE [LARGE SCALE GENOMIC DNA]</scope>
</reference>
<gene>
    <name evidence="1" type="ORF">M9H77_26088</name>
</gene>
<sequence length="177" mass="19889">MHKRSLKGNLHRSKRSLKTTRVNEDEVIKLHALKTRLVRDILRGLNCCKSTSFCSSSKNYCKMKSLAAIQKPPEIKNPIEFKKVKLIAYVTENSNELIDQLVRSQIFVKILSLSLFLKFFLGKARGHRKLATDGYGFIDFGLLKMSSDRTGSFDAGLTRSGLVLSSPLDSADQIHSS</sequence>
<evidence type="ECO:0000313" key="1">
    <source>
        <dbReference type="EMBL" id="KAI5657295.1"/>
    </source>
</evidence>
<name>A0ACC0A8T5_CATRO</name>
<dbReference type="EMBL" id="CM044706">
    <property type="protein sequence ID" value="KAI5657295.1"/>
    <property type="molecule type" value="Genomic_DNA"/>
</dbReference>
<organism evidence="1 2">
    <name type="scientific">Catharanthus roseus</name>
    <name type="common">Madagascar periwinkle</name>
    <name type="synonym">Vinca rosea</name>
    <dbReference type="NCBI Taxonomy" id="4058"/>
    <lineage>
        <taxon>Eukaryota</taxon>
        <taxon>Viridiplantae</taxon>
        <taxon>Streptophyta</taxon>
        <taxon>Embryophyta</taxon>
        <taxon>Tracheophyta</taxon>
        <taxon>Spermatophyta</taxon>
        <taxon>Magnoliopsida</taxon>
        <taxon>eudicotyledons</taxon>
        <taxon>Gunneridae</taxon>
        <taxon>Pentapetalae</taxon>
        <taxon>asterids</taxon>
        <taxon>lamiids</taxon>
        <taxon>Gentianales</taxon>
        <taxon>Apocynaceae</taxon>
        <taxon>Rauvolfioideae</taxon>
        <taxon>Vinceae</taxon>
        <taxon>Catharanthinae</taxon>
        <taxon>Catharanthus</taxon>
    </lineage>
</organism>
<evidence type="ECO:0000313" key="2">
    <source>
        <dbReference type="Proteomes" id="UP001060085"/>
    </source>
</evidence>
<protein>
    <submittedName>
        <fullName evidence="1">Uncharacterized protein</fullName>
    </submittedName>
</protein>
<dbReference type="Proteomes" id="UP001060085">
    <property type="component" value="Linkage Group LG06"/>
</dbReference>
<proteinExistence type="predicted"/>